<accession>A0A316FG56</accession>
<comment type="caution">
    <text evidence="1">The sequence shown here is derived from an EMBL/GenBank/DDBJ whole genome shotgun (WGS) entry which is preliminary data.</text>
</comment>
<dbReference type="Proteomes" id="UP000245790">
    <property type="component" value="Unassembled WGS sequence"/>
</dbReference>
<protein>
    <submittedName>
        <fullName evidence="1">Histidine kinase/DNA gyrase B/HSP90-like ATPase</fullName>
    </submittedName>
</protein>
<name>A0A316FG56_9GAMM</name>
<proteinExistence type="predicted"/>
<dbReference type="GO" id="GO:0016301">
    <property type="term" value="F:kinase activity"/>
    <property type="evidence" value="ECO:0007669"/>
    <property type="project" value="UniProtKB-KW"/>
</dbReference>
<keyword evidence="1" id="KW-0418">Kinase</keyword>
<dbReference type="Gene3D" id="3.30.565.10">
    <property type="entry name" value="Histidine kinase-like ATPase, C-terminal domain"/>
    <property type="match status" value="1"/>
</dbReference>
<evidence type="ECO:0000313" key="1">
    <source>
        <dbReference type="EMBL" id="PWK47911.1"/>
    </source>
</evidence>
<dbReference type="RefSeq" id="WP_109764446.1">
    <property type="nucleotide sequence ID" value="NZ_QGGU01000010.1"/>
</dbReference>
<sequence>MKELPPQPDKLIYALRKIGYGLEQSISDLIDNSISANATDIRIRFVYDSESVISMAIIDNGLGMSGNVIDEAMRFGSDIKRDINSLGKFGMGMKLASIGHANDLTVLSKSKSEWLGRRWTVKNISNGWLCDELSIKNIRQILKCVFYTGKVPDYKSGTVIYWREIDSIKTRKTGVENTIKKLIKRLRIHIGLHFHRFLEIENNLVIHIDAISNETNLELLNEQVVPLNPFPDKENAPTDDFPATFKAEVAGVGPLSMKAYIWPPNSDEAQYKLGGRAASMQGFYFYRNNRLLQAGGWNGLVNSDSEPHGSLARVAINLPVKYDSHFSVNVQKDKVNVPESFIPSLRHAKTDSWLTFFEYRVEAQKIYRKKSDKAKLQKVVIPAKGIPRPVVKKIKRQAINVYEREGKPKPNYRGIKFEWVDFKEENIFQVDRDTDSILLNKAFRNELLLGAKGSPTDIPLIKMLILFLVQDDFKKTKTSFERKKELDYINKVLISTLRFRRKPSNG</sequence>
<dbReference type="OrthoDB" id="9813438at2"/>
<evidence type="ECO:0000313" key="2">
    <source>
        <dbReference type="Proteomes" id="UP000245790"/>
    </source>
</evidence>
<dbReference type="InterPro" id="IPR036890">
    <property type="entry name" value="HATPase_C_sf"/>
</dbReference>
<keyword evidence="1" id="KW-0808">Transferase</keyword>
<organism evidence="1 2">
    <name type="scientific">Pleionea mediterranea</name>
    <dbReference type="NCBI Taxonomy" id="523701"/>
    <lineage>
        <taxon>Bacteria</taxon>
        <taxon>Pseudomonadati</taxon>
        <taxon>Pseudomonadota</taxon>
        <taxon>Gammaproteobacteria</taxon>
        <taxon>Oceanospirillales</taxon>
        <taxon>Pleioneaceae</taxon>
        <taxon>Pleionea</taxon>
    </lineage>
</organism>
<dbReference type="Pfam" id="PF13589">
    <property type="entry name" value="HATPase_c_3"/>
    <property type="match status" value="1"/>
</dbReference>
<gene>
    <name evidence="1" type="ORF">C8D97_110126</name>
</gene>
<dbReference type="AlphaFoldDB" id="A0A316FG56"/>
<reference evidence="1 2" key="1">
    <citation type="submission" date="2018-05" db="EMBL/GenBank/DDBJ databases">
        <title>Genomic Encyclopedia of Type Strains, Phase IV (KMG-IV): sequencing the most valuable type-strain genomes for metagenomic binning, comparative biology and taxonomic classification.</title>
        <authorList>
            <person name="Goeker M."/>
        </authorList>
    </citation>
    <scope>NUCLEOTIDE SEQUENCE [LARGE SCALE GENOMIC DNA]</scope>
    <source>
        <strain evidence="1 2">DSM 25350</strain>
    </source>
</reference>
<dbReference type="SUPFAM" id="SSF55874">
    <property type="entry name" value="ATPase domain of HSP90 chaperone/DNA topoisomerase II/histidine kinase"/>
    <property type="match status" value="1"/>
</dbReference>
<keyword evidence="2" id="KW-1185">Reference proteome</keyword>
<dbReference type="EMBL" id="QGGU01000010">
    <property type="protein sequence ID" value="PWK47911.1"/>
    <property type="molecule type" value="Genomic_DNA"/>
</dbReference>